<protein>
    <submittedName>
        <fullName evidence="1">Uncharacterized protein</fullName>
    </submittedName>
</protein>
<dbReference type="GeneID" id="26257799"/>
<name>W7DXA8_BIPV3</name>
<dbReference type="RefSeq" id="XP_014550205.1">
    <property type="nucleotide sequence ID" value="XM_014694719.1"/>
</dbReference>
<evidence type="ECO:0000313" key="1">
    <source>
        <dbReference type="EMBL" id="EUN20631.1"/>
    </source>
</evidence>
<feature type="non-terminal residue" evidence="1">
    <location>
        <position position="162"/>
    </location>
</feature>
<dbReference type="AlphaFoldDB" id="W7DXA8"/>
<dbReference type="HOGENOM" id="CLU_1639393_0_0_1"/>
<proteinExistence type="predicted"/>
<dbReference type="Proteomes" id="UP000054337">
    <property type="component" value="Unassembled WGS sequence"/>
</dbReference>
<dbReference type="EMBL" id="KI968922">
    <property type="protein sequence ID" value="EUN20631.1"/>
    <property type="molecule type" value="Genomic_DNA"/>
</dbReference>
<organism evidence="1 2">
    <name type="scientific">Bipolaris victoriae (strain FI3)</name>
    <name type="common">Victoria blight of oats agent</name>
    <name type="synonym">Cochliobolus victoriae</name>
    <dbReference type="NCBI Taxonomy" id="930091"/>
    <lineage>
        <taxon>Eukaryota</taxon>
        <taxon>Fungi</taxon>
        <taxon>Dikarya</taxon>
        <taxon>Ascomycota</taxon>
        <taxon>Pezizomycotina</taxon>
        <taxon>Dothideomycetes</taxon>
        <taxon>Pleosporomycetidae</taxon>
        <taxon>Pleosporales</taxon>
        <taxon>Pleosporineae</taxon>
        <taxon>Pleosporaceae</taxon>
        <taxon>Bipolaris</taxon>
    </lineage>
</organism>
<gene>
    <name evidence="1" type="ORF">COCVIDRAFT_71117</name>
</gene>
<reference evidence="1 2" key="1">
    <citation type="journal article" date="2013" name="PLoS Genet.">
        <title>Comparative genome structure, secondary metabolite, and effector coding capacity across Cochliobolus pathogens.</title>
        <authorList>
            <person name="Condon B.J."/>
            <person name="Leng Y."/>
            <person name="Wu D."/>
            <person name="Bushley K.E."/>
            <person name="Ohm R.A."/>
            <person name="Otillar R."/>
            <person name="Martin J."/>
            <person name="Schackwitz W."/>
            <person name="Grimwood J."/>
            <person name="MohdZainudin N."/>
            <person name="Xue C."/>
            <person name="Wang R."/>
            <person name="Manning V.A."/>
            <person name="Dhillon B."/>
            <person name="Tu Z.J."/>
            <person name="Steffenson B.J."/>
            <person name="Salamov A."/>
            <person name="Sun H."/>
            <person name="Lowry S."/>
            <person name="LaButti K."/>
            <person name="Han J."/>
            <person name="Copeland A."/>
            <person name="Lindquist E."/>
            <person name="Barry K."/>
            <person name="Schmutz J."/>
            <person name="Baker S.E."/>
            <person name="Ciuffetti L.M."/>
            <person name="Grigoriev I.V."/>
            <person name="Zhong S."/>
            <person name="Turgeon B.G."/>
        </authorList>
    </citation>
    <scope>NUCLEOTIDE SEQUENCE [LARGE SCALE GENOMIC DNA]</scope>
    <source>
        <strain evidence="1 2">FI3</strain>
    </source>
</reference>
<evidence type="ECO:0000313" key="2">
    <source>
        <dbReference type="Proteomes" id="UP000054337"/>
    </source>
</evidence>
<keyword evidence="2" id="KW-1185">Reference proteome</keyword>
<accession>W7DXA8</accession>
<sequence length="162" mass="17565">MCSPNPDAPEPGFTIFAATQTTATYLASTYAINPSTSAEAPWTVINFGAQSNKIVDIQPLVLGGASGQSKRRPAGKGVAFHQFQNLNDPCLDKDGQIILPDIAFRQVLCKETMLSSPRRYLLSILAVSEDNELYVIDGERDPKNFGLPTFKYSGLPIRGDVS</sequence>